<dbReference type="EMBL" id="BNJK01000002">
    <property type="protein sequence ID" value="GHP00158.1"/>
    <property type="molecule type" value="Genomic_DNA"/>
</dbReference>
<name>A0A8J3NA98_9CHLR</name>
<dbReference type="InterPro" id="IPR036388">
    <property type="entry name" value="WH-like_DNA-bd_sf"/>
</dbReference>
<evidence type="ECO:0000313" key="5">
    <source>
        <dbReference type="EMBL" id="GHP00158.1"/>
    </source>
</evidence>
<keyword evidence="3" id="KW-0804">Transcription</keyword>
<feature type="domain" description="HTH luxR-type" evidence="4">
    <location>
        <begin position="1"/>
        <end position="59"/>
    </location>
</feature>
<accession>A0A8J3NA98</accession>
<keyword evidence="6" id="KW-1185">Reference proteome</keyword>
<dbReference type="Gene3D" id="1.10.10.10">
    <property type="entry name" value="Winged helix-like DNA-binding domain superfamily/Winged helix DNA-binding domain"/>
    <property type="match status" value="1"/>
</dbReference>
<keyword evidence="1" id="KW-0805">Transcription regulation</keyword>
<dbReference type="GO" id="GO:0006355">
    <property type="term" value="P:regulation of DNA-templated transcription"/>
    <property type="evidence" value="ECO:0007669"/>
    <property type="project" value="InterPro"/>
</dbReference>
<evidence type="ECO:0000256" key="3">
    <source>
        <dbReference type="ARBA" id="ARBA00023163"/>
    </source>
</evidence>
<evidence type="ECO:0000256" key="1">
    <source>
        <dbReference type="ARBA" id="ARBA00023015"/>
    </source>
</evidence>
<dbReference type="PANTHER" id="PTHR44688:SF16">
    <property type="entry name" value="DNA-BINDING TRANSCRIPTIONAL ACTIVATOR DEVR_DOSR"/>
    <property type="match status" value="1"/>
</dbReference>
<dbReference type="RefSeq" id="WP_220210733.1">
    <property type="nucleotide sequence ID" value="NZ_BNJK01000002.1"/>
</dbReference>
<sequence length="65" mass="7175">MTPREQEVLTLLADGASNQAIADALFITPNTAKRHVKHILGKLDATNRIQAVLRARELHVLSLHP</sequence>
<dbReference type="PROSITE" id="PS50043">
    <property type="entry name" value="HTH_LUXR_2"/>
    <property type="match status" value="1"/>
</dbReference>
<protein>
    <recommendedName>
        <fullName evidence="4">HTH luxR-type domain-containing protein</fullName>
    </recommendedName>
</protein>
<evidence type="ECO:0000313" key="6">
    <source>
        <dbReference type="Proteomes" id="UP000597444"/>
    </source>
</evidence>
<evidence type="ECO:0000256" key="2">
    <source>
        <dbReference type="ARBA" id="ARBA00023125"/>
    </source>
</evidence>
<dbReference type="AlphaFoldDB" id="A0A8J3NA98"/>
<dbReference type="SUPFAM" id="SSF46894">
    <property type="entry name" value="C-terminal effector domain of the bipartite response regulators"/>
    <property type="match status" value="1"/>
</dbReference>
<organism evidence="5 6">
    <name type="scientific">Reticulibacter mediterranei</name>
    <dbReference type="NCBI Taxonomy" id="2778369"/>
    <lineage>
        <taxon>Bacteria</taxon>
        <taxon>Bacillati</taxon>
        <taxon>Chloroflexota</taxon>
        <taxon>Ktedonobacteria</taxon>
        <taxon>Ktedonobacterales</taxon>
        <taxon>Reticulibacteraceae</taxon>
        <taxon>Reticulibacter</taxon>
    </lineage>
</organism>
<dbReference type="Proteomes" id="UP000597444">
    <property type="component" value="Unassembled WGS sequence"/>
</dbReference>
<comment type="caution">
    <text evidence="5">The sequence shown here is derived from an EMBL/GenBank/DDBJ whole genome shotgun (WGS) entry which is preliminary data.</text>
</comment>
<dbReference type="PRINTS" id="PR00038">
    <property type="entry name" value="HTHLUXR"/>
</dbReference>
<dbReference type="PANTHER" id="PTHR44688">
    <property type="entry name" value="DNA-BINDING TRANSCRIPTIONAL ACTIVATOR DEVR_DOSR"/>
    <property type="match status" value="1"/>
</dbReference>
<dbReference type="CDD" id="cd06170">
    <property type="entry name" value="LuxR_C_like"/>
    <property type="match status" value="1"/>
</dbReference>
<reference evidence="5" key="1">
    <citation type="submission" date="2020-10" db="EMBL/GenBank/DDBJ databases">
        <title>Taxonomic study of unclassified bacteria belonging to the class Ktedonobacteria.</title>
        <authorList>
            <person name="Yabe S."/>
            <person name="Wang C.M."/>
            <person name="Zheng Y."/>
            <person name="Sakai Y."/>
            <person name="Cavaletti L."/>
            <person name="Monciardini P."/>
            <person name="Donadio S."/>
        </authorList>
    </citation>
    <scope>NUCLEOTIDE SEQUENCE</scope>
    <source>
        <strain evidence="5">ID150040</strain>
    </source>
</reference>
<keyword evidence="2" id="KW-0238">DNA-binding</keyword>
<evidence type="ECO:0000259" key="4">
    <source>
        <dbReference type="PROSITE" id="PS50043"/>
    </source>
</evidence>
<dbReference type="GO" id="GO:0003677">
    <property type="term" value="F:DNA binding"/>
    <property type="evidence" value="ECO:0007669"/>
    <property type="project" value="UniProtKB-KW"/>
</dbReference>
<dbReference type="SMART" id="SM00421">
    <property type="entry name" value="HTH_LUXR"/>
    <property type="match status" value="1"/>
</dbReference>
<proteinExistence type="predicted"/>
<dbReference type="InterPro" id="IPR016032">
    <property type="entry name" value="Sig_transdc_resp-reg_C-effctor"/>
</dbReference>
<dbReference type="InterPro" id="IPR000792">
    <property type="entry name" value="Tscrpt_reg_LuxR_C"/>
</dbReference>
<gene>
    <name evidence="5" type="ORF">KSF_102050</name>
</gene>
<dbReference type="Pfam" id="PF00196">
    <property type="entry name" value="GerE"/>
    <property type="match status" value="1"/>
</dbReference>